<evidence type="ECO:0000313" key="6">
    <source>
        <dbReference type="EMBL" id="RCS49503.1"/>
    </source>
</evidence>
<evidence type="ECO:0000256" key="2">
    <source>
        <dbReference type="ARBA" id="ARBA00022630"/>
    </source>
</evidence>
<dbReference type="InterPro" id="IPR023166">
    <property type="entry name" value="BaiN-like_dom_sf"/>
</dbReference>
<evidence type="ECO:0000259" key="5">
    <source>
        <dbReference type="Pfam" id="PF22780"/>
    </source>
</evidence>
<dbReference type="Gene3D" id="1.10.8.260">
    <property type="entry name" value="HI0933 insert domain-like"/>
    <property type="match status" value="1"/>
</dbReference>
<dbReference type="SUPFAM" id="SSF160996">
    <property type="entry name" value="HI0933 insert domain-like"/>
    <property type="match status" value="1"/>
</dbReference>
<dbReference type="InterPro" id="IPR055178">
    <property type="entry name" value="RsdA/BaiN/AoA(So)-like_dom"/>
</dbReference>
<dbReference type="SUPFAM" id="SSF51905">
    <property type="entry name" value="FAD/NAD(P)-binding domain"/>
    <property type="match status" value="1"/>
</dbReference>
<comment type="cofactor">
    <cofactor evidence="1">
        <name>FAD</name>
        <dbReference type="ChEBI" id="CHEBI:57692"/>
    </cofactor>
</comment>
<dbReference type="EMBL" id="QPEX01000024">
    <property type="protein sequence ID" value="RCS49503.1"/>
    <property type="molecule type" value="Genomic_DNA"/>
</dbReference>
<feature type="domain" description="RsdA/BaiN/AoA(So)-like insert" evidence="5">
    <location>
        <begin position="201"/>
        <end position="359"/>
    </location>
</feature>
<reference evidence="6 7" key="1">
    <citation type="submission" date="2018-07" db="EMBL/GenBank/DDBJ databases">
        <title>Comparative genomes isolates from brazilian mangrove.</title>
        <authorList>
            <person name="De Araujo J.E."/>
            <person name="Taketani R.G."/>
            <person name="Silva M.C.P."/>
            <person name="Lourenco M.V."/>
            <person name="Oliveira V.M."/>
            <person name="Andreote F.D."/>
        </authorList>
    </citation>
    <scope>NUCLEOTIDE SEQUENCE [LARGE SCALE GENOMIC DNA]</scope>
    <source>
        <strain evidence="6 7">HEX PRIS-MGV</strain>
    </source>
</reference>
<dbReference type="InterPro" id="IPR036188">
    <property type="entry name" value="FAD/NAD-bd_sf"/>
</dbReference>
<evidence type="ECO:0000313" key="7">
    <source>
        <dbReference type="Proteomes" id="UP000253562"/>
    </source>
</evidence>
<sequence>MAANNRTDVAIVGGGAAGLLAAIWAARTNPQRRIVILDGAKRIGAKILIAGGGRCNVTNEKITPQDYCGSSPNAIRKVLNRFSQPQTVEFFAQLGVKLKKEPTGKLFPVSDKAKTVLDALLSEVRRLGVEIALEHRVENIKPVSDESGESSFEITGPWGHLVSRQTVLATGGKSVPKTGSDGHGFELARRLGHQLTPIILPALVPLQLSSSDPLTQLAGISLPAKLELAETSGKSLEKVQGDLLLTHKGLSGPAVLDMSRHWLTAAEQREVRLCANWLPDVPAEQIQAELLSLGKRSVRNYLRERLPDRLVDHLLLSASVPPDQTGVDLTKPQRKAIGTAVSAYPLNITGTLGFKVAEVTAGGVPLSQIDLKTMQSRLVPGLFLCGEVCDVDGRIGGFNFQWAWSSGYVVGTSL</sequence>
<feature type="domain" description="RsdA/BaiN/AoA(So)-like Rossmann fold-like" evidence="4">
    <location>
        <begin position="8"/>
        <end position="412"/>
    </location>
</feature>
<evidence type="ECO:0000256" key="1">
    <source>
        <dbReference type="ARBA" id="ARBA00001974"/>
    </source>
</evidence>
<dbReference type="InterPro" id="IPR057661">
    <property type="entry name" value="RsdA/BaiN/AoA(So)_Rossmann"/>
</dbReference>
<dbReference type="Pfam" id="PF22780">
    <property type="entry name" value="HI0933_like_1st"/>
    <property type="match status" value="1"/>
</dbReference>
<evidence type="ECO:0000256" key="3">
    <source>
        <dbReference type="ARBA" id="ARBA00022827"/>
    </source>
</evidence>
<dbReference type="Gene3D" id="3.50.50.60">
    <property type="entry name" value="FAD/NAD(P)-binding domain"/>
    <property type="match status" value="1"/>
</dbReference>
<dbReference type="PRINTS" id="PR00368">
    <property type="entry name" value="FADPNR"/>
</dbReference>
<dbReference type="AlphaFoldDB" id="A0A368KRM5"/>
<keyword evidence="2" id="KW-0285">Flavoprotein</keyword>
<comment type="caution">
    <text evidence="6">The sequence shown here is derived from an EMBL/GenBank/DDBJ whole genome shotgun (WGS) entry which is preliminary data.</text>
</comment>
<dbReference type="OrthoDB" id="9773233at2"/>
<dbReference type="InterPro" id="IPR004792">
    <property type="entry name" value="BaiN-like"/>
</dbReference>
<dbReference type="Proteomes" id="UP000253562">
    <property type="component" value="Unassembled WGS sequence"/>
</dbReference>
<accession>A0A368KRM5</accession>
<proteinExistence type="predicted"/>
<evidence type="ECO:0000259" key="4">
    <source>
        <dbReference type="Pfam" id="PF03486"/>
    </source>
</evidence>
<dbReference type="Pfam" id="PF03486">
    <property type="entry name" value="HI0933_like"/>
    <property type="match status" value="1"/>
</dbReference>
<dbReference type="Gene3D" id="2.40.30.10">
    <property type="entry name" value="Translation factors"/>
    <property type="match status" value="1"/>
</dbReference>
<dbReference type="PANTHER" id="PTHR42887">
    <property type="entry name" value="OS12G0638800 PROTEIN"/>
    <property type="match status" value="1"/>
</dbReference>
<keyword evidence="3" id="KW-0274">FAD</keyword>
<name>A0A368KRM5_9BACT</name>
<protein>
    <submittedName>
        <fullName evidence="6">NAD(P)/FAD-dependent oxidoreductase</fullName>
    </submittedName>
</protein>
<gene>
    <name evidence="6" type="ORF">DTL42_11980</name>
</gene>
<organism evidence="6 7">
    <name type="scientific">Bremerella cremea</name>
    <dbReference type="NCBI Taxonomy" id="1031537"/>
    <lineage>
        <taxon>Bacteria</taxon>
        <taxon>Pseudomonadati</taxon>
        <taxon>Planctomycetota</taxon>
        <taxon>Planctomycetia</taxon>
        <taxon>Pirellulales</taxon>
        <taxon>Pirellulaceae</taxon>
        <taxon>Bremerella</taxon>
    </lineage>
</organism>
<dbReference type="PANTHER" id="PTHR42887:SF2">
    <property type="entry name" value="OS12G0638800 PROTEIN"/>
    <property type="match status" value="1"/>
</dbReference>
<dbReference type="NCBIfam" id="TIGR00275">
    <property type="entry name" value="aminoacetone oxidase family FAD-binding enzyme"/>
    <property type="match status" value="1"/>
</dbReference>
<dbReference type="PRINTS" id="PR00411">
    <property type="entry name" value="PNDRDTASEI"/>
</dbReference>